<feature type="region of interest" description="Disordered" evidence="1">
    <location>
        <begin position="1"/>
        <end position="33"/>
    </location>
</feature>
<evidence type="ECO:0000256" key="1">
    <source>
        <dbReference type="SAM" id="MobiDB-lite"/>
    </source>
</evidence>
<protein>
    <submittedName>
        <fullName evidence="2">Predicted protein</fullName>
    </submittedName>
</protein>
<dbReference type="GeneID" id="8864014"/>
<organism evidence="3">
    <name type="scientific">Naegleria gruberi</name>
    <name type="common">Amoeba</name>
    <dbReference type="NCBI Taxonomy" id="5762"/>
    <lineage>
        <taxon>Eukaryota</taxon>
        <taxon>Discoba</taxon>
        <taxon>Heterolobosea</taxon>
        <taxon>Tetramitia</taxon>
        <taxon>Eutetramitia</taxon>
        <taxon>Vahlkampfiidae</taxon>
        <taxon>Naegleria</taxon>
    </lineage>
</organism>
<dbReference type="KEGG" id="ngr:NAEGRDRAFT_61620"/>
<dbReference type="RefSeq" id="XP_002683298.1">
    <property type="nucleotide sequence ID" value="XM_002683252.1"/>
</dbReference>
<dbReference type="VEuPathDB" id="AmoebaDB:NAEGRDRAFT_61620"/>
<keyword evidence="3" id="KW-1185">Reference proteome</keyword>
<dbReference type="OrthoDB" id="10261348at2759"/>
<dbReference type="InterPro" id="IPR013169">
    <property type="entry name" value="mRNA_splic_Cwf18-like"/>
</dbReference>
<dbReference type="InParanoid" id="D2UX34"/>
<accession>D2UX34</accession>
<proteinExistence type="predicted"/>
<sequence>MSKVMMEKNVEEDDRDEELNSDDDQHEEQQQQTNLEDAFSSLDKRLINTLKSQYGDEIVGDLEYKLGSKMMIEDDDDEIVEIIDDDDDQMEDEQEVNGDSAIPSRYVFRNYEPTDYKLKRYKKRNYATLNTSEKTSKYFATPIESTEVILRDTLAPLLEIAAKQQSLAGLDKLLVGEDDSAEIALLKPKKLNEDLKRQIKTELEYLEKQTNVALKDMLQERIEEEEEDSEEED</sequence>
<dbReference type="Proteomes" id="UP000006671">
    <property type="component" value="Unassembled WGS sequence"/>
</dbReference>
<dbReference type="Pfam" id="PF08315">
    <property type="entry name" value="cwf18"/>
    <property type="match status" value="1"/>
</dbReference>
<feature type="compositionally biased region" description="Acidic residues" evidence="1">
    <location>
        <begin position="10"/>
        <end position="26"/>
    </location>
</feature>
<evidence type="ECO:0000313" key="2">
    <source>
        <dbReference type="EMBL" id="EFC50554.1"/>
    </source>
</evidence>
<gene>
    <name evidence="2" type="ORF">NAEGRDRAFT_61620</name>
</gene>
<dbReference type="EMBL" id="GG738845">
    <property type="protein sequence ID" value="EFC50554.1"/>
    <property type="molecule type" value="Genomic_DNA"/>
</dbReference>
<evidence type="ECO:0000313" key="3">
    <source>
        <dbReference type="Proteomes" id="UP000006671"/>
    </source>
</evidence>
<reference evidence="2 3" key="1">
    <citation type="journal article" date="2010" name="Cell">
        <title>The genome of Naegleria gruberi illuminates early eukaryotic versatility.</title>
        <authorList>
            <person name="Fritz-Laylin L.K."/>
            <person name="Prochnik S.E."/>
            <person name="Ginger M.L."/>
            <person name="Dacks J.B."/>
            <person name="Carpenter M.L."/>
            <person name="Field M.C."/>
            <person name="Kuo A."/>
            <person name="Paredez A."/>
            <person name="Chapman J."/>
            <person name="Pham J."/>
            <person name="Shu S."/>
            <person name="Neupane R."/>
            <person name="Cipriano M."/>
            <person name="Mancuso J."/>
            <person name="Tu H."/>
            <person name="Salamov A."/>
            <person name="Lindquist E."/>
            <person name="Shapiro H."/>
            <person name="Lucas S."/>
            <person name="Grigoriev I.V."/>
            <person name="Cande W.Z."/>
            <person name="Fulton C."/>
            <person name="Rokhsar D.S."/>
            <person name="Dawson S.C."/>
        </authorList>
    </citation>
    <scope>NUCLEOTIDE SEQUENCE [LARGE SCALE GENOMIC DNA]</scope>
    <source>
        <strain evidence="2 3">NEG-M</strain>
    </source>
</reference>
<name>D2UX34_NAEGR</name>
<dbReference type="AlphaFoldDB" id="D2UX34"/>
<dbReference type="OMA" id="YMQDDED"/>